<evidence type="ECO:0000256" key="1">
    <source>
        <dbReference type="SAM" id="SignalP"/>
    </source>
</evidence>
<feature type="chain" id="PRO_5041900548" description="Porin" evidence="1">
    <location>
        <begin position="20"/>
        <end position="386"/>
    </location>
</feature>
<reference evidence="2" key="2">
    <citation type="submission" date="2015-03" db="EMBL/GenBank/DDBJ databases">
        <title>Genome sequence of Pseudoalteromonas citrea.</title>
        <authorList>
            <person name="Xie B.-B."/>
            <person name="Rong J.-C."/>
            <person name="Qin Q.-L."/>
            <person name="Zhang Y.-Z."/>
        </authorList>
    </citation>
    <scope>NUCLEOTIDE SEQUENCE</scope>
    <source>
        <strain evidence="2">DSM 8771</strain>
    </source>
</reference>
<proteinExistence type="predicted"/>
<gene>
    <name evidence="2" type="ORF">PCIT_a3368</name>
</gene>
<evidence type="ECO:0008006" key="4">
    <source>
        <dbReference type="Google" id="ProtNLM"/>
    </source>
</evidence>
<evidence type="ECO:0000313" key="3">
    <source>
        <dbReference type="Proteomes" id="UP000016487"/>
    </source>
</evidence>
<reference evidence="2" key="1">
    <citation type="journal article" date="2012" name="J. Bacteriol.">
        <title>Genome sequences of type strains of seven species of the marine bacterium Pseudoalteromonas.</title>
        <authorList>
            <person name="Xie B.B."/>
            <person name="Shu Y.L."/>
            <person name="Qin Q.L."/>
            <person name="Rong J.C."/>
            <person name="Zhang X.Y."/>
            <person name="Chen X.L."/>
            <person name="Shi M."/>
            <person name="He H.L."/>
            <person name="Zhou B.C."/>
            <person name="Zhang Y.Z."/>
        </authorList>
    </citation>
    <scope>NUCLEOTIDE SEQUENCE</scope>
    <source>
        <strain evidence="2">DSM 8771</strain>
    </source>
</reference>
<comment type="caution">
    <text evidence="2">The sequence shown here is derived from an EMBL/GenBank/DDBJ whole genome shotgun (WGS) entry which is preliminary data.</text>
</comment>
<name>A0AAD4AGV5_9GAMM</name>
<dbReference type="Proteomes" id="UP000016487">
    <property type="component" value="Unassembled WGS sequence"/>
</dbReference>
<sequence length="386" mass="44609">MKLMILMLMGVWSTFTCYANVDIRGTANFSQRLYTDAQPEHHENQSLIFIESEFYVPINTNWSMLAKPYARYDSLEAARHQLDFKELNVSYVKGNFDAKVGVSEVFWGVTESRHLVDIVNQTDVLSSIDGEDKLGQPMVQLNWLHNSGAIQMFVMPYFRERNFASKVQRLHPDIVISSESKYEDTQESSHTDFAFRATNSIDNWELAVSYFNGTNRTPTMIQEADHYTPYYSQLLQYGFEIQGVFGAWLIKNEIIYRKGQFDWAIAHTSGFEYTHAGVLGDIDLGYLFEYSFDDLDEQSPSSFQNDLFFGMRVVINDIAGSEFLIGAVTDIDTHHWTMFRVEGSTRITPALRLKGELWVGDETRPNDPFYSVKQDDFLQLSIEYYF</sequence>
<dbReference type="RefSeq" id="WP_010366627.1">
    <property type="nucleotide sequence ID" value="NZ_AHBZ03000022.1"/>
</dbReference>
<dbReference type="AlphaFoldDB" id="A0AAD4AGV5"/>
<dbReference type="EMBL" id="AHBZ03000022">
    <property type="protein sequence ID" value="KAF7768853.1"/>
    <property type="molecule type" value="Genomic_DNA"/>
</dbReference>
<organism evidence="2 3">
    <name type="scientific">Pseudoalteromonas citrea</name>
    <dbReference type="NCBI Taxonomy" id="43655"/>
    <lineage>
        <taxon>Bacteria</taxon>
        <taxon>Pseudomonadati</taxon>
        <taxon>Pseudomonadota</taxon>
        <taxon>Gammaproteobacteria</taxon>
        <taxon>Alteromonadales</taxon>
        <taxon>Pseudoalteromonadaceae</taxon>
        <taxon>Pseudoalteromonas</taxon>
    </lineage>
</organism>
<protein>
    <recommendedName>
        <fullName evidence="4">Porin</fullName>
    </recommendedName>
</protein>
<feature type="signal peptide" evidence="1">
    <location>
        <begin position="1"/>
        <end position="19"/>
    </location>
</feature>
<accession>A0AAD4AGV5</accession>
<keyword evidence="1" id="KW-0732">Signal</keyword>
<evidence type="ECO:0000313" key="2">
    <source>
        <dbReference type="EMBL" id="KAF7768853.1"/>
    </source>
</evidence>